<dbReference type="GO" id="GO:0043565">
    <property type="term" value="F:sequence-specific DNA binding"/>
    <property type="evidence" value="ECO:0007669"/>
    <property type="project" value="InterPro"/>
</dbReference>
<keyword evidence="2 5" id="KW-0238">DNA-binding</keyword>
<name>A0A1G9IZI5_9GAMM</name>
<dbReference type="Proteomes" id="UP000198654">
    <property type="component" value="Unassembled WGS sequence"/>
</dbReference>
<sequence length="358" mass="40426">MRGMMKMTADLSWAHGIWVWTPDQGRWEPACGRPREPVSLESATSGLAADEAYDCWREAIFYCFDADRHDRAALGDYHAKVRSLISDVAEFYHYQSQAVSGRRTNMHLHADGGDNLDIGLVQPGHRRHRQESDTALVASPGEFFVYDVARPSRVDWDTHQGAHLVLRRSMLEAALGSEVPPASLVMQALTTSHLTPYLKSQFILLARHMGNLTVEERAILLRQTLDLVRFMLQELSAVHGASEQTPNRRGLFVAAQRHIENHLTDPELNAAWIAQALGCSRATLYRAFVDHDRTVAGMIREWRLLQAHRMLRKASSHLAIGDIASCCGFMDRRNFNRLFRERFGQRPSDIASKKSSVG</sequence>
<accession>A0A1G9IZI5</accession>
<evidence type="ECO:0000259" key="4">
    <source>
        <dbReference type="PROSITE" id="PS01124"/>
    </source>
</evidence>
<feature type="domain" description="HTH araC/xylS-type" evidence="4">
    <location>
        <begin position="253"/>
        <end position="353"/>
    </location>
</feature>
<dbReference type="AlphaFoldDB" id="A0A1G9IZI5"/>
<protein>
    <submittedName>
        <fullName evidence="5">AraC-type DNA-binding protein</fullName>
    </submittedName>
</protein>
<evidence type="ECO:0000313" key="6">
    <source>
        <dbReference type="Proteomes" id="UP000198654"/>
    </source>
</evidence>
<gene>
    <name evidence="5" type="ORF">SAMN05661010_01401</name>
</gene>
<dbReference type="PANTHER" id="PTHR46796">
    <property type="entry name" value="HTH-TYPE TRANSCRIPTIONAL ACTIVATOR RHAS-RELATED"/>
    <property type="match status" value="1"/>
</dbReference>
<reference evidence="5 6" key="1">
    <citation type="submission" date="2016-10" db="EMBL/GenBank/DDBJ databases">
        <authorList>
            <person name="de Groot N.N."/>
        </authorList>
    </citation>
    <scope>NUCLEOTIDE SEQUENCE [LARGE SCALE GENOMIC DNA]</scope>
    <source>
        <strain evidence="5 6">DSM 14789</strain>
    </source>
</reference>
<keyword evidence="3" id="KW-0804">Transcription</keyword>
<proteinExistence type="predicted"/>
<dbReference type="SMART" id="SM00342">
    <property type="entry name" value="HTH_ARAC"/>
    <property type="match status" value="1"/>
</dbReference>
<dbReference type="PANTHER" id="PTHR46796:SF6">
    <property type="entry name" value="ARAC SUBFAMILY"/>
    <property type="match status" value="1"/>
</dbReference>
<dbReference type="Gene3D" id="1.10.10.60">
    <property type="entry name" value="Homeodomain-like"/>
    <property type="match status" value="1"/>
</dbReference>
<dbReference type="GO" id="GO:0003700">
    <property type="term" value="F:DNA-binding transcription factor activity"/>
    <property type="evidence" value="ECO:0007669"/>
    <property type="project" value="InterPro"/>
</dbReference>
<dbReference type="InterPro" id="IPR050204">
    <property type="entry name" value="AraC_XylS_family_regulators"/>
</dbReference>
<organism evidence="5 6">
    <name type="scientific">Modicisalibacter muralis</name>
    <dbReference type="NCBI Taxonomy" id="119000"/>
    <lineage>
        <taxon>Bacteria</taxon>
        <taxon>Pseudomonadati</taxon>
        <taxon>Pseudomonadota</taxon>
        <taxon>Gammaproteobacteria</taxon>
        <taxon>Oceanospirillales</taxon>
        <taxon>Halomonadaceae</taxon>
        <taxon>Modicisalibacter</taxon>
    </lineage>
</organism>
<keyword evidence="1" id="KW-0805">Transcription regulation</keyword>
<evidence type="ECO:0000256" key="1">
    <source>
        <dbReference type="ARBA" id="ARBA00023015"/>
    </source>
</evidence>
<dbReference type="InterPro" id="IPR018060">
    <property type="entry name" value="HTH_AraC"/>
</dbReference>
<dbReference type="InterPro" id="IPR009057">
    <property type="entry name" value="Homeodomain-like_sf"/>
</dbReference>
<dbReference type="Pfam" id="PF12833">
    <property type="entry name" value="HTH_18"/>
    <property type="match status" value="1"/>
</dbReference>
<dbReference type="SUPFAM" id="SSF46689">
    <property type="entry name" value="Homeodomain-like"/>
    <property type="match status" value="1"/>
</dbReference>
<evidence type="ECO:0000256" key="2">
    <source>
        <dbReference type="ARBA" id="ARBA00023125"/>
    </source>
</evidence>
<dbReference type="EMBL" id="FNGI01000002">
    <property type="protein sequence ID" value="SDL30620.1"/>
    <property type="molecule type" value="Genomic_DNA"/>
</dbReference>
<dbReference type="PROSITE" id="PS01124">
    <property type="entry name" value="HTH_ARAC_FAMILY_2"/>
    <property type="match status" value="1"/>
</dbReference>
<evidence type="ECO:0000256" key="3">
    <source>
        <dbReference type="ARBA" id="ARBA00023163"/>
    </source>
</evidence>
<keyword evidence="6" id="KW-1185">Reference proteome</keyword>
<dbReference type="STRING" id="119000.SAMN05661010_01401"/>
<evidence type="ECO:0000313" key="5">
    <source>
        <dbReference type="EMBL" id="SDL30620.1"/>
    </source>
</evidence>